<keyword evidence="4 7" id="KW-0812">Transmembrane</keyword>
<sequence length="196" mass="21270">MSLHCNDAVDGLLQVPRAREVNPRRLPREEPGLRSWFEQTRRSRPALMFLVSLVLFNDMLVYGVVVPVLPLIVRERLGGDAKSVGFLFGSIAIGILVATPVFGVLSDRYKARRRPMSAALLCCAVATLGFAFATTFWQLLLARIMQGVAGGASWTISLSMIADAFPAHKLGMAMGSVLVWNSFGFLAGPAIGGFLF</sequence>
<keyword evidence="10" id="KW-1185">Reference proteome</keyword>
<dbReference type="Proteomes" id="UP000278143">
    <property type="component" value="Unassembled WGS sequence"/>
</dbReference>
<dbReference type="InterPro" id="IPR020846">
    <property type="entry name" value="MFS_dom"/>
</dbReference>
<dbReference type="SUPFAM" id="SSF103473">
    <property type="entry name" value="MFS general substrate transporter"/>
    <property type="match status" value="1"/>
</dbReference>
<keyword evidence="3" id="KW-0813">Transport</keyword>
<dbReference type="PRINTS" id="PR01035">
    <property type="entry name" value="TCRTETA"/>
</dbReference>
<evidence type="ECO:0000259" key="8">
    <source>
        <dbReference type="PROSITE" id="PS50850"/>
    </source>
</evidence>
<dbReference type="PROSITE" id="PS50850">
    <property type="entry name" value="MFS"/>
    <property type="match status" value="1"/>
</dbReference>
<evidence type="ECO:0000256" key="5">
    <source>
        <dbReference type="ARBA" id="ARBA00022989"/>
    </source>
</evidence>
<dbReference type="PANTHER" id="PTHR23506">
    <property type="entry name" value="GH10249P"/>
    <property type="match status" value="1"/>
</dbReference>
<accession>A0A4P9YUC3</accession>
<dbReference type="OrthoDB" id="5086884at2759"/>
<reference evidence="10" key="1">
    <citation type="journal article" date="2018" name="Nat. Microbiol.">
        <title>Leveraging single-cell genomics to expand the fungal tree of life.</title>
        <authorList>
            <person name="Ahrendt S.R."/>
            <person name="Quandt C.A."/>
            <person name="Ciobanu D."/>
            <person name="Clum A."/>
            <person name="Salamov A."/>
            <person name="Andreopoulos B."/>
            <person name="Cheng J.F."/>
            <person name="Woyke T."/>
            <person name="Pelin A."/>
            <person name="Henrissat B."/>
            <person name="Reynolds N.K."/>
            <person name="Benny G.L."/>
            <person name="Smith M.E."/>
            <person name="James T.Y."/>
            <person name="Grigoriev I.V."/>
        </authorList>
    </citation>
    <scope>NUCLEOTIDE SEQUENCE [LARGE SCALE GENOMIC DNA]</scope>
    <source>
        <strain evidence="10">Benny S71-1</strain>
    </source>
</reference>
<protein>
    <submittedName>
        <fullName evidence="9">Major facilitator superfamily domain-containing protein</fullName>
    </submittedName>
</protein>
<dbReference type="InterPro" id="IPR011701">
    <property type="entry name" value="MFS"/>
</dbReference>
<comment type="subcellular location">
    <subcellularLocation>
        <location evidence="1">Membrane</location>
        <topology evidence="1">Multi-pass membrane protein</topology>
    </subcellularLocation>
</comment>
<name>A0A4P9YUC3_9FUNG</name>
<evidence type="ECO:0000313" key="10">
    <source>
        <dbReference type="Proteomes" id="UP000278143"/>
    </source>
</evidence>
<dbReference type="InterPro" id="IPR036259">
    <property type="entry name" value="MFS_trans_sf"/>
</dbReference>
<organism evidence="9 10">
    <name type="scientific">Syncephalis pseudoplumigaleata</name>
    <dbReference type="NCBI Taxonomy" id="1712513"/>
    <lineage>
        <taxon>Eukaryota</taxon>
        <taxon>Fungi</taxon>
        <taxon>Fungi incertae sedis</taxon>
        <taxon>Zoopagomycota</taxon>
        <taxon>Zoopagomycotina</taxon>
        <taxon>Zoopagomycetes</taxon>
        <taxon>Zoopagales</taxon>
        <taxon>Piptocephalidaceae</taxon>
        <taxon>Syncephalis</taxon>
    </lineage>
</organism>
<proteinExistence type="inferred from homology"/>
<dbReference type="GO" id="GO:0016020">
    <property type="term" value="C:membrane"/>
    <property type="evidence" value="ECO:0007669"/>
    <property type="project" value="UniProtKB-SubCell"/>
</dbReference>
<feature type="transmembrane region" description="Helical" evidence="7">
    <location>
        <begin position="117"/>
        <end position="138"/>
    </location>
</feature>
<keyword evidence="5 7" id="KW-1133">Transmembrane helix</keyword>
<dbReference type="InterPro" id="IPR050930">
    <property type="entry name" value="MFS_Vesicular_Transporter"/>
</dbReference>
<dbReference type="Pfam" id="PF07690">
    <property type="entry name" value="MFS_1"/>
    <property type="match status" value="1"/>
</dbReference>
<feature type="non-terminal residue" evidence="9">
    <location>
        <position position="196"/>
    </location>
</feature>
<evidence type="ECO:0000256" key="2">
    <source>
        <dbReference type="ARBA" id="ARBA00006829"/>
    </source>
</evidence>
<evidence type="ECO:0000256" key="3">
    <source>
        <dbReference type="ARBA" id="ARBA00022448"/>
    </source>
</evidence>
<feature type="transmembrane region" description="Helical" evidence="7">
    <location>
        <begin position="84"/>
        <end position="105"/>
    </location>
</feature>
<feature type="domain" description="Major facilitator superfamily (MFS) profile" evidence="8">
    <location>
        <begin position="47"/>
        <end position="196"/>
    </location>
</feature>
<evidence type="ECO:0000256" key="7">
    <source>
        <dbReference type="SAM" id="Phobius"/>
    </source>
</evidence>
<keyword evidence="6 7" id="KW-0472">Membrane</keyword>
<dbReference type="AlphaFoldDB" id="A0A4P9YUC3"/>
<evidence type="ECO:0000256" key="1">
    <source>
        <dbReference type="ARBA" id="ARBA00004141"/>
    </source>
</evidence>
<feature type="transmembrane region" description="Helical" evidence="7">
    <location>
        <begin position="177"/>
        <end position="195"/>
    </location>
</feature>
<feature type="transmembrane region" description="Helical" evidence="7">
    <location>
        <begin position="47"/>
        <end position="72"/>
    </location>
</feature>
<dbReference type="GO" id="GO:0022857">
    <property type="term" value="F:transmembrane transporter activity"/>
    <property type="evidence" value="ECO:0007669"/>
    <property type="project" value="InterPro"/>
</dbReference>
<dbReference type="Gene3D" id="1.20.1250.20">
    <property type="entry name" value="MFS general substrate transporter like domains"/>
    <property type="match status" value="1"/>
</dbReference>
<evidence type="ECO:0000313" key="9">
    <source>
        <dbReference type="EMBL" id="RKP22460.1"/>
    </source>
</evidence>
<evidence type="ECO:0000256" key="4">
    <source>
        <dbReference type="ARBA" id="ARBA00022692"/>
    </source>
</evidence>
<comment type="similarity">
    <text evidence="2">Belongs to the major facilitator superfamily. Vesicular transporter family.</text>
</comment>
<dbReference type="InterPro" id="IPR001958">
    <property type="entry name" value="Tet-R_TetA/multi-R_MdtG-like"/>
</dbReference>
<dbReference type="EMBL" id="KZ992082">
    <property type="protein sequence ID" value="RKP22460.1"/>
    <property type="molecule type" value="Genomic_DNA"/>
</dbReference>
<dbReference type="PANTHER" id="PTHR23506:SF23">
    <property type="entry name" value="GH10249P"/>
    <property type="match status" value="1"/>
</dbReference>
<gene>
    <name evidence="9" type="ORF">SYNPS1DRAFT_25791</name>
</gene>
<evidence type="ECO:0000256" key="6">
    <source>
        <dbReference type="ARBA" id="ARBA00023136"/>
    </source>
</evidence>